<evidence type="ECO:0000313" key="3">
    <source>
        <dbReference type="EMBL" id="TWG35717.1"/>
    </source>
</evidence>
<dbReference type="GeneID" id="301983037"/>
<dbReference type="Proteomes" id="UP001253458">
    <property type="component" value="Unassembled WGS sequence"/>
</dbReference>
<keyword evidence="5" id="KW-1185">Reference proteome</keyword>
<organism evidence="3 4">
    <name type="scientific">Acidovorax delafieldii</name>
    <name type="common">Pseudomonas delafieldii</name>
    <dbReference type="NCBI Taxonomy" id="47920"/>
    <lineage>
        <taxon>Bacteria</taxon>
        <taxon>Pseudomonadati</taxon>
        <taxon>Pseudomonadota</taxon>
        <taxon>Betaproteobacteria</taxon>
        <taxon>Burkholderiales</taxon>
        <taxon>Comamonadaceae</taxon>
        <taxon>Acidovorax</taxon>
    </lineage>
</organism>
<gene>
    <name evidence="3" type="ORF">ATF69_3279</name>
    <name evidence="1" type="ORF">J2W88_003538</name>
    <name evidence="2" type="ORF">J2W93_002572</name>
</gene>
<protein>
    <submittedName>
        <fullName evidence="3">Uncharacterized protein</fullName>
    </submittedName>
</protein>
<dbReference type="EMBL" id="JAVDTS010000003">
    <property type="protein sequence ID" value="MDR6837734.1"/>
    <property type="molecule type" value="Genomic_DNA"/>
</dbReference>
<evidence type="ECO:0000313" key="5">
    <source>
        <dbReference type="Proteomes" id="UP001249076"/>
    </source>
</evidence>
<sequence length="43" mass="5084">MLWKLFGLQRLLDELFDERGWLSLDLPRTTGWDHDDVPAIAQD</sequence>
<dbReference type="Proteomes" id="UP001249076">
    <property type="component" value="Unassembled WGS sequence"/>
</dbReference>
<evidence type="ECO:0000313" key="4">
    <source>
        <dbReference type="Proteomes" id="UP000321485"/>
    </source>
</evidence>
<dbReference type="RefSeq" id="WP_255342784.1">
    <property type="nucleotide sequence ID" value="NZ_CAXUPI020000003.1"/>
</dbReference>
<accession>A0A561XI27</accession>
<evidence type="ECO:0000313" key="2">
    <source>
        <dbReference type="EMBL" id="MDR6837734.1"/>
    </source>
</evidence>
<dbReference type="Proteomes" id="UP000321485">
    <property type="component" value="Unassembled WGS sequence"/>
</dbReference>
<name>A0A561XI27_ACIDE</name>
<proteinExistence type="predicted"/>
<dbReference type="EMBL" id="VJWE01000015">
    <property type="protein sequence ID" value="TWG35717.1"/>
    <property type="molecule type" value="Genomic_DNA"/>
</dbReference>
<dbReference type="EMBL" id="JAVDTL010000005">
    <property type="protein sequence ID" value="MDR6768236.1"/>
    <property type="molecule type" value="Genomic_DNA"/>
</dbReference>
<reference evidence="3" key="2">
    <citation type="submission" date="2019-07" db="EMBL/GenBank/DDBJ databases">
        <authorList>
            <person name="Goeker M."/>
            <person name="Huntemann M."/>
            <person name="Clum A."/>
            <person name="Pillay M."/>
            <person name="Palaniappan K."/>
            <person name="Varghese N."/>
            <person name="Mikhailova N."/>
            <person name="Stamatis D."/>
            <person name="Reddy T."/>
            <person name="Daum C."/>
            <person name="Shapiro N."/>
            <person name="Ivanova N."/>
            <person name="Kyrpides N."/>
            <person name="Woyke T."/>
        </authorList>
    </citation>
    <scope>NUCLEOTIDE SEQUENCE</scope>
    <source>
        <strain evidence="3">DSM 64</strain>
    </source>
</reference>
<dbReference type="AlphaFoldDB" id="A0A561XI27"/>
<comment type="caution">
    <text evidence="3">The sequence shown here is derived from an EMBL/GenBank/DDBJ whole genome shotgun (WGS) entry which is preliminary data.</text>
</comment>
<reference evidence="3 4" key="1">
    <citation type="journal article" date="2015" name="Stand. Genomic Sci.">
        <title>Genomic Encyclopedia of Bacterial and Archaeal Type Strains, Phase III: the genomes of soil and plant-associated and newly described type strains.</title>
        <authorList>
            <person name="Whitman W.B."/>
            <person name="Woyke T."/>
            <person name="Klenk H.P."/>
            <person name="Zhou Y."/>
            <person name="Lilburn T.G."/>
            <person name="Beck B.J."/>
            <person name="De Vos P."/>
            <person name="Vandamme P."/>
            <person name="Eisen J.A."/>
            <person name="Garrity G."/>
            <person name="Hugenholtz P."/>
            <person name="Kyrpides N.C."/>
        </authorList>
    </citation>
    <scope>NUCLEOTIDE SEQUENCE [LARGE SCALE GENOMIC DNA]</scope>
    <source>
        <strain evidence="3 4">DSM 64</strain>
    </source>
</reference>
<evidence type="ECO:0000313" key="1">
    <source>
        <dbReference type="EMBL" id="MDR6768236.1"/>
    </source>
</evidence>
<reference evidence="1 5" key="3">
    <citation type="submission" date="2023-07" db="EMBL/GenBank/DDBJ databases">
        <title>Sorghum-associated microbial communities from plants grown in Nebraska, USA.</title>
        <authorList>
            <person name="Schachtman D."/>
        </authorList>
    </citation>
    <scope>NUCLEOTIDE SEQUENCE</scope>
    <source>
        <strain evidence="2 5">BE105</strain>
        <strain evidence="1">BE69</strain>
    </source>
</reference>